<name>A0A0A8XYS4_ARUDO</name>
<reference evidence="1" key="1">
    <citation type="submission" date="2014-09" db="EMBL/GenBank/DDBJ databases">
        <authorList>
            <person name="Magalhaes I.L.F."/>
            <person name="Oliveira U."/>
            <person name="Santos F.R."/>
            <person name="Vidigal T.H.D.A."/>
            <person name="Brescovit A.D."/>
            <person name="Santos A.J."/>
        </authorList>
    </citation>
    <scope>NUCLEOTIDE SEQUENCE</scope>
    <source>
        <tissue evidence="1">Shoot tissue taken approximately 20 cm above the soil surface</tissue>
    </source>
</reference>
<dbReference type="AlphaFoldDB" id="A0A0A8XYS4"/>
<accession>A0A0A8XYS4</accession>
<dbReference type="EMBL" id="GBRH01278801">
    <property type="protein sequence ID" value="JAD19094.1"/>
    <property type="molecule type" value="Transcribed_RNA"/>
</dbReference>
<reference evidence="1" key="2">
    <citation type="journal article" date="2015" name="Data Brief">
        <title>Shoot transcriptome of the giant reed, Arundo donax.</title>
        <authorList>
            <person name="Barrero R.A."/>
            <person name="Guerrero F.D."/>
            <person name="Moolhuijzen P."/>
            <person name="Goolsby J.A."/>
            <person name="Tidwell J."/>
            <person name="Bellgard S.E."/>
            <person name="Bellgard M.I."/>
        </authorList>
    </citation>
    <scope>NUCLEOTIDE SEQUENCE</scope>
    <source>
        <tissue evidence="1">Shoot tissue taken approximately 20 cm above the soil surface</tissue>
    </source>
</reference>
<organism evidence="1">
    <name type="scientific">Arundo donax</name>
    <name type="common">Giant reed</name>
    <name type="synonym">Donax arundinaceus</name>
    <dbReference type="NCBI Taxonomy" id="35708"/>
    <lineage>
        <taxon>Eukaryota</taxon>
        <taxon>Viridiplantae</taxon>
        <taxon>Streptophyta</taxon>
        <taxon>Embryophyta</taxon>
        <taxon>Tracheophyta</taxon>
        <taxon>Spermatophyta</taxon>
        <taxon>Magnoliopsida</taxon>
        <taxon>Liliopsida</taxon>
        <taxon>Poales</taxon>
        <taxon>Poaceae</taxon>
        <taxon>PACMAD clade</taxon>
        <taxon>Arundinoideae</taxon>
        <taxon>Arundineae</taxon>
        <taxon>Arundo</taxon>
    </lineage>
</organism>
<evidence type="ECO:0000313" key="1">
    <source>
        <dbReference type="EMBL" id="JAD19094.1"/>
    </source>
</evidence>
<sequence>MLQQCLRKSPLKPSGPGDLLVGSSAMIASFSL</sequence>
<proteinExistence type="predicted"/>
<protein>
    <submittedName>
        <fullName evidence="1">Uncharacterized protein</fullName>
    </submittedName>
</protein>